<reference evidence="2" key="1">
    <citation type="submission" date="2008-02" db="EMBL/GenBank/DDBJ databases">
        <authorList>
            <consortium name="The Broad Institute Genome Sequencing Platform"/>
            <person name="Fischbach M."/>
            <person name="Ward D."/>
            <person name="Young S."/>
            <person name="Jaffe D."/>
            <person name="Gnerre S."/>
            <person name="Berlin A."/>
            <person name="Heiman D."/>
            <person name="Hepburn T."/>
            <person name="Sykes S."/>
            <person name="Alvarado L."/>
            <person name="Kodira C.D."/>
            <person name="Straight P."/>
            <person name="Clardy J."/>
            <person name="Hung D."/>
            <person name="Kolter R."/>
            <person name="Mekalanos J."/>
            <person name="Walker S."/>
            <person name="Walsh C.T."/>
            <person name="Lander E."/>
            <person name="Galagan J."/>
            <person name="Nusbaum C."/>
            <person name="Birren B."/>
        </authorList>
    </citation>
    <scope>NUCLEOTIDE SEQUENCE [LARGE SCALE GENOMIC DNA]</scope>
    <source>
        <strain evidence="2">ATCC 25486 / DSM 40338 / CBS 914.69 / JCM 4507 / NBRC 13074 / NRRL 2958 / 5647</strain>
    </source>
</reference>
<gene>
    <name evidence="1" type="ORF">SSDG_05366</name>
</gene>
<evidence type="ECO:0000313" key="2">
    <source>
        <dbReference type="Proteomes" id="UP000002805"/>
    </source>
</evidence>
<name>B5HK38_STRE2</name>
<reference evidence="2" key="2">
    <citation type="submission" date="2009-10" db="EMBL/GenBank/DDBJ databases">
        <title>The genome sequence of Streptomyces pristinaespiralis strain ATCC 25486.</title>
        <authorList>
            <consortium name="The Broad Institute Genome Sequencing Platform"/>
            <consortium name="Broad Institute Microbial Sequencing Center"/>
            <person name="Fischbach M."/>
            <person name="Godfrey P."/>
            <person name="Ward D."/>
            <person name="Young S."/>
            <person name="Zeng Q."/>
            <person name="Koehrsen M."/>
            <person name="Alvarado L."/>
            <person name="Berlin A.M."/>
            <person name="Bochicchio J."/>
            <person name="Borenstein D."/>
            <person name="Chapman S.B."/>
            <person name="Chen Z."/>
            <person name="Engels R."/>
            <person name="Freedman E."/>
            <person name="Gellesch M."/>
            <person name="Goldberg J."/>
            <person name="Griggs A."/>
            <person name="Gujja S."/>
            <person name="Heilman E.R."/>
            <person name="Heiman D.I."/>
            <person name="Hepburn T.A."/>
            <person name="Howarth C."/>
            <person name="Jen D."/>
            <person name="Larson L."/>
            <person name="Lewis B."/>
            <person name="Mehta T."/>
            <person name="Park D."/>
            <person name="Pearson M."/>
            <person name="Richards J."/>
            <person name="Roberts A."/>
            <person name="Saif S."/>
            <person name="Shea T.D."/>
            <person name="Shenoy N."/>
            <person name="Sisk P."/>
            <person name="Stolte C."/>
            <person name="Sykes S.N."/>
            <person name="Thomson T."/>
            <person name="Walk T."/>
            <person name="White J."/>
            <person name="Yandava C."/>
            <person name="Straight P."/>
            <person name="Clardy J."/>
            <person name="Hung D."/>
            <person name="Kolter R."/>
            <person name="Mekalanos J."/>
            <person name="Walker S."/>
            <person name="Walsh C.T."/>
            <person name="Wieland-Brown L.C."/>
            <person name="Haas B."/>
            <person name="Nusbaum C."/>
            <person name="Birren B."/>
        </authorList>
    </citation>
    <scope>NUCLEOTIDE SEQUENCE [LARGE SCALE GENOMIC DNA]</scope>
    <source>
        <strain evidence="2">ATCC 25486 / DSM 40338 / CBS 914.69 / JCM 4507 / NBRC 13074 / NRRL 2958 / 5647</strain>
    </source>
</reference>
<accession>B5HK38</accession>
<organism evidence="1 2">
    <name type="scientific">Streptomyces pristinaespiralis (strain ATCC 25486 / DSM 40338 / CBS 914.69 / JCM 4507 / KCC S-0507 / NBRC 13074 / NRRL 2958 / 5647)</name>
    <dbReference type="NCBI Taxonomy" id="457429"/>
    <lineage>
        <taxon>Bacteria</taxon>
        <taxon>Bacillati</taxon>
        <taxon>Actinomycetota</taxon>
        <taxon>Actinomycetes</taxon>
        <taxon>Kitasatosporales</taxon>
        <taxon>Streptomycetaceae</taxon>
        <taxon>Streptomyces</taxon>
    </lineage>
</organism>
<dbReference type="InterPro" id="IPR023393">
    <property type="entry name" value="START-like_dom_sf"/>
</dbReference>
<dbReference type="eggNOG" id="COG3427">
    <property type="taxonomic scope" value="Bacteria"/>
</dbReference>
<proteinExistence type="predicted"/>
<dbReference type="HOGENOM" id="CLU_123373_1_0_11"/>
<dbReference type="SUPFAM" id="SSF55961">
    <property type="entry name" value="Bet v1-like"/>
    <property type="match status" value="1"/>
</dbReference>
<dbReference type="Proteomes" id="UP000002805">
    <property type="component" value="Chromosome"/>
</dbReference>
<sequence length="151" mass="16419">MSTVSTFRIGRITGLPAAECWSRVTDWPAHGAAVPLTAVTVSGPGPAGVGTTVVARSGAGRFGFDDPMEIVEWEPPSEVRRGRCRLEKRGRVVTGWAEIEVHGTETGSVVLWVEELRVALLPRRLDRVVARVGRLVFARALDALLNGRDRH</sequence>
<dbReference type="AlphaFoldDB" id="B5HK38"/>
<keyword evidence="2" id="KW-1185">Reference proteome</keyword>
<protein>
    <recommendedName>
        <fullName evidence="3">Immediate-early protein 2</fullName>
    </recommendedName>
</protein>
<evidence type="ECO:0008006" key="3">
    <source>
        <dbReference type="Google" id="ProtNLM"/>
    </source>
</evidence>
<evidence type="ECO:0000313" key="1">
    <source>
        <dbReference type="EMBL" id="EDY67199.2"/>
    </source>
</evidence>
<dbReference type="EMBL" id="CM000950">
    <property type="protein sequence ID" value="EDY67199.2"/>
    <property type="molecule type" value="Genomic_DNA"/>
</dbReference>
<dbReference type="Gene3D" id="3.30.530.20">
    <property type="match status" value="1"/>
</dbReference>